<evidence type="ECO:0000313" key="3">
    <source>
        <dbReference type="Proteomes" id="UP000540656"/>
    </source>
</evidence>
<comment type="caution">
    <text evidence="2">The sequence shown here is derived from an EMBL/GenBank/DDBJ whole genome shotgun (WGS) entry which is preliminary data.</text>
</comment>
<evidence type="ECO:0000256" key="1">
    <source>
        <dbReference type="SAM" id="MobiDB-lite"/>
    </source>
</evidence>
<proteinExistence type="predicted"/>
<evidence type="ECO:0000313" key="2">
    <source>
        <dbReference type="EMBL" id="NYG57827.1"/>
    </source>
</evidence>
<dbReference type="RefSeq" id="WP_246279918.1">
    <property type="nucleotide sequence ID" value="NZ_JACCAA010000001.1"/>
</dbReference>
<protein>
    <submittedName>
        <fullName evidence="2">Uncharacterized protein</fullName>
    </submittedName>
</protein>
<name>A0A7Y9RZT3_9ACTN</name>
<dbReference type="AlphaFoldDB" id="A0A7Y9RZT3"/>
<feature type="compositionally biased region" description="Basic and acidic residues" evidence="1">
    <location>
        <begin position="12"/>
        <end position="21"/>
    </location>
</feature>
<reference evidence="2 3" key="1">
    <citation type="submission" date="2020-07" db="EMBL/GenBank/DDBJ databases">
        <title>Sequencing the genomes of 1000 actinobacteria strains.</title>
        <authorList>
            <person name="Klenk H.-P."/>
        </authorList>
    </citation>
    <scope>NUCLEOTIDE SEQUENCE [LARGE SCALE GENOMIC DNA]</scope>
    <source>
        <strain evidence="2 3">DSM 23819</strain>
    </source>
</reference>
<organism evidence="2 3">
    <name type="scientific">Nocardioides daedukensis</name>
    <dbReference type="NCBI Taxonomy" id="634462"/>
    <lineage>
        <taxon>Bacteria</taxon>
        <taxon>Bacillati</taxon>
        <taxon>Actinomycetota</taxon>
        <taxon>Actinomycetes</taxon>
        <taxon>Propionibacteriales</taxon>
        <taxon>Nocardioidaceae</taxon>
        <taxon>Nocardioides</taxon>
    </lineage>
</organism>
<dbReference type="Proteomes" id="UP000540656">
    <property type="component" value="Unassembled WGS sequence"/>
</dbReference>
<accession>A0A7Y9RZT3</accession>
<dbReference type="EMBL" id="JACCAA010000001">
    <property type="protein sequence ID" value="NYG57827.1"/>
    <property type="molecule type" value="Genomic_DNA"/>
</dbReference>
<gene>
    <name evidence="2" type="ORF">BJ980_000750</name>
</gene>
<keyword evidence="3" id="KW-1185">Reference proteome</keyword>
<feature type="region of interest" description="Disordered" evidence="1">
    <location>
        <begin position="1"/>
        <end position="21"/>
    </location>
</feature>
<sequence length="52" mass="5737">MLEVDDEQGDSSSREEQECRKVCRETDGRGDTCEDRAGGQFSVSLGEAKIIN</sequence>